<gene>
    <name evidence="4" type="ORF">METZ01_LOCUS201328</name>
</gene>
<dbReference type="SMART" id="SM01008">
    <property type="entry name" value="Ald_Xan_dh_C"/>
    <property type="match status" value="1"/>
</dbReference>
<dbReference type="Gene3D" id="3.30.365.10">
    <property type="entry name" value="Aldehyde oxidase/xanthine dehydrogenase, molybdopterin binding domain"/>
    <property type="match status" value="4"/>
</dbReference>
<sequence length="564" mass="61074">YPHADIERIDVSRALALEGVSHVVTGEQVKQYSRPFIAGVRGQMEHYSLAVDRVRYVGEPVAVAIAKNRYIAEDALDEIYVSYRQRPHVVDLNASLGDAAPILHSGTSSNLVSDRKFSYGDPVRVFREAEHCISVKVTYPRSTCTPIECFVVVAEYDQSENSFDVLANFQGPFTLHAVMSLALDVPANKLRLRTPAHSGGSFGVKQAVFPYIVLMGLASKIAGKPVKWVEDRLEHLVGANAATGRQTIIRAAVESNGEILALDFDQLEDCGAYLRAPEPASLYRMHGNLSGAYKVAHLSVRNRVALTNTVPSGLNRGFGGPQLYFALERLVDRIARRRELDPVEVRRQNFVPKESFPHRCPAGAVLDSGDYQLVVDRALEEGGMKDLILRKAEARSNGRLYGIGCSAVVEPSVSNMGYITAVLSAEERDRAGPKNGAITAVSISLDLLGSVSVVIDSVPQGQGHRTAVSQVVAEVFGIAPTDVGVSSAFDSALTNWSIASGNYSSRFGPAVAGTAHLAASRLRDRLAKRAAAQLNVAENTIVFGNGKIYSSRNPDNFLAFRRVA</sequence>
<dbReference type="InterPro" id="IPR036856">
    <property type="entry name" value="Ald_Oxase/Xan_DH_a/b_sf"/>
</dbReference>
<dbReference type="SUPFAM" id="SSF54665">
    <property type="entry name" value="CO dehydrogenase molybdoprotein N-domain-like"/>
    <property type="match status" value="1"/>
</dbReference>
<dbReference type="SUPFAM" id="SSF56003">
    <property type="entry name" value="Molybdenum cofactor-binding domain"/>
    <property type="match status" value="1"/>
</dbReference>
<dbReference type="InterPro" id="IPR046867">
    <property type="entry name" value="AldOxase/xan_DH_MoCoBD2"/>
</dbReference>
<evidence type="ECO:0000259" key="3">
    <source>
        <dbReference type="SMART" id="SM01008"/>
    </source>
</evidence>
<reference evidence="4" key="1">
    <citation type="submission" date="2018-05" db="EMBL/GenBank/DDBJ databases">
        <authorList>
            <person name="Lanie J.A."/>
            <person name="Ng W.-L."/>
            <person name="Kazmierczak K.M."/>
            <person name="Andrzejewski T.M."/>
            <person name="Davidsen T.M."/>
            <person name="Wayne K.J."/>
            <person name="Tettelin H."/>
            <person name="Glass J.I."/>
            <person name="Rusch D."/>
            <person name="Podicherti R."/>
            <person name="Tsui H.-C.T."/>
            <person name="Winkler M.E."/>
        </authorList>
    </citation>
    <scope>NUCLEOTIDE SEQUENCE</scope>
</reference>
<protein>
    <recommendedName>
        <fullName evidence="3">Aldehyde oxidase/xanthine dehydrogenase a/b hammerhead domain-containing protein</fullName>
    </recommendedName>
</protein>
<proteinExistence type="predicted"/>
<dbReference type="InterPro" id="IPR000674">
    <property type="entry name" value="Ald_Oxase/Xan_DH_a/b"/>
</dbReference>
<evidence type="ECO:0000256" key="2">
    <source>
        <dbReference type="ARBA" id="ARBA00023002"/>
    </source>
</evidence>
<name>A0A382EEI4_9ZZZZ</name>
<evidence type="ECO:0000256" key="1">
    <source>
        <dbReference type="ARBA" id="ARBA00022505"/>
    </source>
</evidence>
<dbReference type="PANTHER" id="PTHR11908:SF132">
    <property type="entry name" value="ALDEHYDE OXIDASE 1-RELATED"/>
    <property type="match status" value="1"/>
</dbReference>
<dbReference type="InterPro" id="IPR016208">
    <property type="entry name" value="Ald_Oxase/xanthine_DH-like"/>
</dbReference>
<dbReference type="InterPro" id="IPR037165">
    <property type="entry name" value="AldOxase/xan_DH_Mopterin-bd_sf"/>
</dbReference>
<dbReference type="EMBL" id="UINC01043851">
    <property type="protein sequence ID" value="SVB48474.1"/>
    <property type="molecule type" value="Genomic_DNA"/>
</dbReference>
<dbReference type="Pfam" id="PF01315">
    <property type="entry name" value="Ald_Xan_dh_C"/>
    <property type="match status" value="1"/>
</dbReference>
<dbReference type="PANTHER" id="PTHR11908">
    <property type="entry name" value="XANTHINE DEHYDROGENASE"/>
    <property type="match status" value="1"/>
</dbReference>
<feature type="non-terminal residue" evidence="4">
    <location>
        <position position="1"/>
    </location>
</feature>
<dbReference type="AlphaFoldDB" id="A0A382EEI4"/>
<dbReference type="Gene3D" id="3.90.1170.50">
    <property type="entry name" value="Aldehyde oxidase/xanthine dehydrogenase, a/b hammerhead"/>
    <property type="match status" value="1"/>
</dbReference>
<organism evidence="4">
    <name type="scientific">marine metagenome</name>
    <dbReference type="NCBI Taxonomy" id="408172"/>
    <lineage>
        <taxon>unclassified sequences</taxon>
        <taxon>metagenomes</taxon>
        <taxon>ecological metagenomes</taxon>
    </lineage>
</organism>
<keyword evidence="1" id="KW-0500">Molybdenum</keyword>
<accession>A0A382EEI4</accession>
<dbReference type="GO" id="GO:0005506">
    <property type="term" value="F:iron ion binding"/>
    <property type="evidence" value="ECO:0007669"/>
    <property type="project" value="InterPro"/>
</dbReference>
<dbReference type="GO" id="GO:0016491">
    <property type="term" value="F:oxidoreductase activity"/>
    <property type="evidence" value="ECO:0007669"/>
    <property type="project" value="UniProtKB-KW"/>
</dbReference>
<dbReference type="Pfam" id="PF20256">
    <property type="entry name" value="MoCoBD_2"/>
    <property type="match status" value="1"/>
</dbReference>
<evidence type="ECO:0000313" key="4">
    <source>
        <dbReference type="EMBL" id="SVB48474.1"/>
    </source>
</evidence>
<feature type="domain" description="Aldehyde oxidase/xanthine dehydrogenase a/b hammerhead" evidence="3">
    <location>
        <begin position="1"/>
        <end position="87"/>
    </location>
</feature>
<feature type="non-terminal residue" evidence="4">
    <location>
        <position position="564"/>
    </location>
</feature>
<dbReference type="Pfam" id="PF02738">
    <property type="entry name" value="MoCoBD_1"/>
    <property type="match status" value="1"/>
</dbReference>
<keyword evidence="2" id="KW-0560">Oxidoreductase</keyword>
<dbReference type="InterPro" id="IPR008274">
    <property type="entry name" value="AldOxase/xan_DH_MoCoBD1"/>
</dbReference>